<proteinExistence type="predicted"/>
<feature type="non-terminal residue" evidence="1">
    <location>
        <position position="104"/>
    </location>
</feature>
<accession>A0ABP0I693</accession>
<name>A0ABP0I693_9DINO</name>
<protein>
    <recommendedName>
        <fullName evidence="3">Selenoprotein O</fullName>
    </recommendedName>
</protein>
<evidence type="ECO:0008006" key="3">
    <source>
        <dbReference type="Google" id="ProtNLM"/>
    </source>
</evidence>
<evidence type="ECO:0000313" key="1">
    <source>
        <dbReference type="EMBL" id="CAK8997461.1"/>
    </source>
</evidence>
<feature type="non-terminal residue" evidence="1">
    <location>
        <position position="1"/>
    </location>
</feature>
<comment type="caution">
    <text evidence="1">The sequence shown here is derived from an EMBL/GenBank/DDBJ whole genome shotgun (WGS) entry which is preliminary data.</text>
</comment>
<sequence>ELRSLLLGRTVSSGSLRALHAVRRLMRYVTTLGLAQTKGNEDGKQTSTEWSEAAWAIWVQIFYQLNRHVEVSSFTERAPGVAGASPLVYRFDLAQPKQVDAYWT</sequence>
<dbReference type="Proteomes" id="UP001642484">
    <property type="component" value="Unassembled WGS sequence"/>
</dbReference>
<evidence type="ECO:0000313" key="2">
    <source>
        <dbReference type="Proteomes" id="UP001642484"/>
    </source>
</evidence>
<keyword evidence="2" id="KW-1185">Reference proteome</keyword>
<gene>
    <name evidence="1" type="ORF">CCMP2556_LOCUS4864</name>
</gene>
<reference evidence="1 2" key="1">
    <citation type="submission" date="2024-02" db="EMBL/GenBank/DDBJ databases">
        <authorList>
            <person name="Chen Y."/>
            <person name="Shah S."/>
            <person name="Dougan E. K."/>
            <person name="Thang M."/>
            <person name="Chan C."/>
        </authorList>
    </citation>
    <scope>NUCLEOTIDE SEQUENCE [LARGE SCALE GENOMIC DNA]</scope>
</reference>
<dbReference type="EMBL" id="CAXAMN010002047">
    <property type="protein sequence ID" value="CAK8997461.1"/>
    <property type="molecule type" value="Genomic_DNA"/>
</dbReference>
<organism evidence="1 2">
    <name type="scientific">Durusdinium trenchii</name>
    <dbReference type="NCBI Taxonomy" id="1381693"/>
    <lineage>
        <taxon>Eukaryota</taxon>
        <taxon>Sar</taxon>
        <taxon>Alveolata</taxon>
        <taxon>Dinophyceae</taxon>
        <taxon>Suessiales</taxon>
        <taxon>Symbiodiniaceae</taxon>
        <taxon>Durusdinium</taxon>
    </lineage>
</organism>